<dbReference type="InterPro" id="IPR028359">
    <property type="entry name" value="UDP_ManNAc/GlcNAc_DH"/>
</dbReference>
<organism evidence="3 4">
    <name type="scientific">Shimia aestuarii</name>
    <dbReference type="NCBI Taxonomy" id="254406"/>
    <lineage>
        <taxon>Bacteria</taxon>
        <taxon>Pseudomonadati</taxon>
        <taxon>Pseudomonadota</taxon>
        <taxon>Alphaproteobacteria</taxon>
        <taxon>Rhodobacterales</taxon>
        <taxon>Roseobacteraceae</taxon>
    </lineage>
</organism>
<reference evidence="3 4" key="1">
    <citation type="submission" date="2016-10" db="EMBL/GenBank/DDBJ databases">
        <authorList>
            <person name="de Groot N.N."/>
        </authorList>
    </citation>
    <scope>NUCLEOTIDE SEQUENCE [LARGE SCALE GENOMIC DNA]</scope>
    <source>
        <strain evidence="3 4">DSM 15283</strain>
    </source>
</reference>
<dbReference type="GO" id="GO:0016628">
    <property type="term" value="F:oxidoreductase activity, acting on the CH-CH group of donors, NAD or NADP as acceptor"/>
    <property type="evidence" value="ECO:0007669"/>
    <property type="project" value="InterPro"/>
</dbReference>
<dbReference type="RefSeq" id="WP_093091584.1">
    <property type="nucleotide sequence ID" value="NZ_FOTQ01000001.1"/>
</dbReference>
<accession>A0A1I4JNB1</accession>
<protein>
    <submittedName>
        <fullName evidence="3">UDP-glucose/GDP-mannose dehydrogenase family, UDP binding domain</fullName>
    </submittedName>
</protein>
<dbReference type="SUPFAM" id="SSF52413">
    <property type="entry name" value="UDP-glucose/GDP-mannose dehydrogenase C-terminal domain"/>
    <property type="match status" value="1"/>
</dbReference>
<dbReference type="PANTHER" id="PTHR43491:SF2">
    <property type="entry name" value="UDP-N-ACETYL-D-MANNOSAMINE DEHYDROGENASE"/>
    <property type="match status" value="1"/>
</dbReference>
<evidence type="ECO:0000256" key="1">
    <source>
        <dbReference type="ARBA" id="ARBA00006601"/>
    </source>
</evidence>
<dbReference type="OrthoDB" id="9803238at2"/>
<evidence type="ECO:0000313" key="4">
    <source>
        <dbReference type="Proteomes" id="UP000199144"/>
    </source>
</evidence>
<gene>
    <name evidence="3" type="ORF">SAMN04488042_1011091</name>
</gene>
<comment type="similarity">
    <text evidence="1">Belongs to the UDP-glucose/GDP-mannose dehydrogenase family.</text>
</comment>
<dbReference type="AlphaFoldDB" id="A0A1I4JNB1"/>
<dbReference type="InterPro" id="IPR014027">
    <property type="entry name" value="UDP-Glc/GDP-Man_DH_C"/>
</dbReference>
<feature type="domain" description="UDP-glucose/GDP-mannose dehydrogenase C-terminal" evidence="2">
    <location>
        <begin position="37"/>
        <end position="126"/>
    </location>
</feature>
<name>A0A1I4JNB1_9RHOB</name>
<proteinExistence type="inferred from homology"/>
<dbReference type="EMBL" id="FOTQ01000001">
    <property type="protein sequence ID" value="SFL67781.1"/>
    <property type="molecule type" value="Genomic_DNA"/>
</dbReference>
<dbReference type="Proteomes" id="UP000199144">
    <property type="component" value="Unassembled WGS sequence"/>
</dbReference>
<dbReference type="GO" id="GO:0000271">
    <property type="term" value="P:polysaccharide biosynthetic process"/>
    <property type="evidence" value="ECO:0007669"/>
    <property type="project" value="InterPro"/>
</dbReference>
<evidence type="ECO:0000313" key="3">
    <source>
        <dbReference type="EMBL" id="SFL67781.1"/>
    </source>
</evidence>
<dbReference type="PANTHER" id="PTHR43491">
    <property type="entry name" value="UDP-N-ACETYL-D-MANNOSAMINE DEHYDROGENASE"/>
    <property type="match status" value="1"/>
</dbReference>
<dbReference type="GO" id="GO:0016616">
    <property type="term" value="F:oxidoreductase activity, acting on the CH-OH group of donors, NAD or NADP as acceptor"/>
    <property type="evidence" value="ECO:0007669"/>
    <property type="project" value="InterPro"/>
</dbReference>
<evidence type="ECO:0000259" key="2">
    <source>
        <dbReference type="SMART" id="SM00984"/>
    </source>
</evidence>
<dbReference type="SMART" id="SM00984">
    <property type="entry name" value="UDPG_MGDP_dh_C"/>
    <property type="match status" value="1"/>
</dbReference>
<dbReference type="InterPro" id="IPR036220">
    <property type="entry name" value="UDP-Glc/GDP-Man_DH_C_sf"/>
</dbReference>
<dbReference type="Pfam" id="PF03720">
    <property type="entry name" value="UDPG_MGDP_dh_C"/>
    <property type="match status" value="1"/>
</dbReference>
<dbReference type="STRING" id="254406.SAMN04488042_1011091"/>
<keyword evidence="4" id="KW-1185">Reference proteome</keyword>
<sequence>MSQAKQDKIAVLGLDYVGLPLSQSRGRPGFEVIGFDPDTRKTRASDIVDELESYSTEVHVRDPHVHADDIRHEYGISPVSEADAGTYDGIVIAAAHGVFASICGAAIRALGKPGALLYDIEGFWQNPSRI</sequence>
<dbReference type="Gene3D" id="3.40.50.720">
    <property type="entry name" value="NAD(P)-binding Rossmann-like Domain"/>
    <property type="match status" value="1"/>
</dbReference>
<dbReference type="GO" id="GO:0051287">
    <property type="term" value="F:NAD binding"/>
    <property type="evidence" value="ECO:0007669"/>
    <property type="project" value="InterPro"/>
</dbReference>